<keyword evidence="3" id="KW-0732">Signal</keyword>
<dbReference type="EMBL" id="SRLA01000003">
    <property type="protein sequence ID" value="TGE06227.1"/>
    <property type="molecule type" value="Genomic_DNA"/>
</dbReference>
<dbReference type="AlphaFoldDB" id="A0A4Z0P6D3"/>
<organism evidence="5 6">
    <name type="scientific">Hymenobacter fodinae</name>
    <dbReference type="NCBI Taxonomy" id="2510796"/>
    <lineage>
        <taxon>Bacteria</taxon>
        <taxon>Pseudomonadati</taxon>
        <taxon>Bacteroidota</taxon>
        <taxon>Cytophagia</taxon>
        <taxon>Cytophagales</taxon>
        <taxon>Hymenobacteraceae</taxon>
        <taxon>Hymenobacter</taxon>
    </lineage>
</organism>
<evidence type="ECO:0000256" key="3">
    <source>
        <dbReference type="SAM" id="SignalP"/>
    </source>
</evidence>
<keyword evidence="2" id="KW-0472">Membrane</keyword>
<dbReference type="PROSITE" id="PS51257">
    <property type="entry name" value="PROKAR_LIPOPROTEIN"/>
    <property type="match status" value="1"/>
</dbReference>
<comment type="caution">
    <text evidence="5">The sequence shown here is derived from an EMBL/GenBank/DDBJ whole genome shotgun (WGS) entry which is preliminary data.</text>
</comment>
<keyword evidence="6" id="KW-1185">Reference proteome</keyword>
<feature type="domain" description="Bacterial surface antigen (D15)" evidence="4">
    <location>
        <begin position="692"/>
        <end position="879"/>
    </location>
</feature>
<dbReference type="OrthoDB" id="333971at2"/>
<feature type="signal peptide" evidence="3">
    <location>
        <begin position="1"/>
        <end position="22"/>
    </location>
</feature>
<evidence type="ECO:0000313" key="5">
    <source>
        <dbReference type="EMBL" id="TGE06227.1"/>
    </source>
</evidence>
<dbReference type="InterPro" id="IPR000184">
    <property type="entry name" value="Bac_surfAg_D15"/>
</dbReference>
<accession>A0A4Z0P6D3</accession>
<dbReference type="Pfam" id="PF01103">
    <property type="entry name" value="Omp85"/>
    <property type="match status" value="1"/>
</dbReference>
<sequence>MMRLILIAIISGLACPMLRVQAQSTVARVQETIKPTPPPFAEQTSVVVKASQQYSAGPVKTWLLGHNYRREWEQPVRVPVLNLGTAQGGLRPLKQGGGKQTKSLRLRAANGREYVVRSIEKNTEQVLSAELRNTLAARVVQDQVSAAHPYAALTIPPLAEAVGVGHTNPELVYVPDDERLGEFRADFANTLAILEERDPQVPSSFTGKVLEKNYSTEQALALLRADARNRVDERELVRARLFDVLIADFDRHEDQWRWMAYTQPEGGLLLRAVPRDRDQAFFVNQGVLPNIASRNWAVPAVQGFDGTMRNVNTFMFSARYFDRSFLTQATLDDWVKVAQDMQARLTDEVLTAAIHRLPDSVYQFSGPAIIAKLQSNRAALPAYAEQYYRFLARQVDVTGSDQAEYFQIVRLDDQHTRVRMYALTATGEPAATPLYNRTFLTSETDEVRLYGYGGNDRMDVNGTAQEGIMVRLIGGEGNDVLVDKSRVAGARRYTVVYDTPTGNELALGPESRNRTSSDSLVNQHNRQAYRYPYVGPLLPLAFNPDDGLFIGLGVEFRTPGFRRVPWASVHRLQANVALGTAAYSFRYTGELNHVVGNLDLLLRADLQAPNYVRNFFGYGNESEYEQSRGIGYYRVRYNNVVLQALARRRLGLHNQLYAGPVYQRVRVKHSPGRFIDQVEDELEGVAPLFEPRHFAGLRLGHTFDTRNNDWRPTKGVLWRTEYTNLRAVNARARTVSQLISEASGYWTPAATPGLTLAGRVGGVLNFSNFEFYQAATLGGLSNLRGYRRTRFAGENSLYNNLEFRLYVGTLNTLLVSTKVGLVGFHDIGRVWIDNEHSDTWHTGYGGGLWLEPFRRVVLMATYNMSREDRLPVARLGFQF</sequence>
<evidence type="ECO:0000259" key="4">
    <source>
        <dbReference type="Pfam" id="PF01103"/>
    </source>
</evidence>
<name>A0A4Z0P6D3_9BACT</name>
<evidence type="ECO:0000313" key="6">
    <source>
        <dbReference type="Proteomes" id="UP000298337"/>
    </source>
</evidence>
<dbReference type="RefSeq" id="WP_135435018.1">
    <property type="nucleotide sequence ID" value="NZ_SRLA01000003.1"/>
</dbReference>
<evidence type="ECO:0000256" key="2">
    <source>
        <dbReference type="ARBA" id="ARBA00023136"/>
    </source>
</evidence>
<protein>
    <recommendedName>
        <fullName evidence="4">Bacterial surface antigen (D15) domain-containing protein</fullName>
    </recommendedName>
</protein>
<proteinExistence type="predicted"/>
<reference evidence="5 6" key="1">
    <citation type="submission" date="2019-04" db="EMBL/GenBank/DDBJ databases">
        <authorList>
            <person name="Feng G."/>
            <person name="Zhang J."/>
            <person name="Zhu H."/>
        </authorList>
    </citation>
    <scope>NUCLEOTIDE SEQUENCE [LARGE SCALE GENOMIC DNA]</scope>
    <source>
        <strain evidence="5 6">92R-1</strain>
    </source>
</reference>
<comment type="subcellular location">
    <subcellularLocation>
        <location evidence="1">Membrane</location>
    </subcellularLocation>
</comment>
<feature type="chain" id="PRO_5021228833" description="Bacterial surface antigen (D15) domain-containing protein" evidence="3">
    <location>
        <begin position="23"/>
        <end position="879"/>
    </location>
</feature>
<dbReference type="Proteomes" id="UP000298337">
    <property type="component" value="Unassembled WGS sequence"/>
</dbReference>
<dbReference type="Gene3D" id="2.40.160.50">
    <property type="entry name" value="membrane protein fhac: a member of the omp85/tpsb transporter family"/>
    <property type="match status" value="1"/>
</dbReference>
<evidence type="ECO:0000256" key="1">
    <source>
        <dbReference type="ARBA" id="ARBA00004370"/>
    </source>
</evidence>
<gene>
    <name evidence="5" type="ORF">EU556_15325</name>
</gene>
<dbReference type="GO" id="GO:0019867">
    <property type="term" value="C:outer membrane"/>
    <property type="evidence" value="ECO:0007669"/>
    <property type="project" value="InterPro"/>
</dbReference>